<dbReference type="Pfam" id="PF22206">
    <property type="entry name" value="Cas_Csm6_6H"/>
    <property type="match status" value="1"/>
</dbReference>
<proteinExistence type="predicted"/>
<name>A0AAW5LKC8_MAMSC</name>
<evidence type="ECO:0000313" key="3">
    <source>
        <dbReference type="EMBL" id="MCQ9303487.1"/>
    </source>
</evidence>
<evidence type="ECO:0000259" key="1">
    <source>
        <dbReference type="Pfam" id="PF09659"/>
    </source>
</evidence>
<dbReference type="InterPro" id="IPR013489">
    <property type="entry name" value="CRISPR-assoc_prot_Csm6"/>
</dbReference>
<evidence type="ECO:0000313" key="4">
    <source>
        <dbReference type="Proteomes" id="UP001204068"/>
    </source>
</evidence>
<feature type="domain" description="Csm6 CARF" evidence="2">
    <location>
        <begin position="72"/>
        <end position="173"/>
    </location>
</feature>
<sequence>MSVLFSPVGNSDPWRSGRDGAMLHIIRHYKPKKVVLFFTESLWEGNDIRYGHKNYDWETIIHAVSPNTEVSKIIRKIDNAQDFDSFKEEFHYSINTIEQQYPEEEILLNVTSGTPQMEATLCLEYIVYPDSKKCIQVSTPEKSSNANLSYANPQNTLEQLENVNHNESLSEARFKEIEIISFREAMIRSQLLSLIDNYDYEGALNLINLQKSFRNKRKLVQILDEITQNIKTHKVFPDIQNKYSDETQAKLLFHFLLLQMRYNRGDIAEFLIRVKSIAEYIAEYQLNQKHPNIIEYKRGMPKLNSEESSFLLLFKRHMKENKMEFKIDNTLGLPAYVHIFKVLDPNSTFTSDLDKILKINGLRNSVAHRLEAINVTDKSNKKTLKNSMNSIKSLLEIVFPNINQGDYDYFENKNEEIRNII</sequence>
<organism evidence="3 4">
    <name type="scientific">Mammaliicoccus sciuri</name>
    <name type="common">Staphylococcus sciuri</name>
    <dbReference type="NCBI Taxonomy" id="1296"/>
    <lineage>
        <taxon>Bacteria</taxon>
        <taxon>Bacillati</taxon>
        <taxon>Bacillota</taxon>
        <taxon>Bacilli</taxon>
        <taxon>Bacillales</taxon>
        <taxon>Staphylococcaceae</taxon>
        <taxon>Mammaliicoccus</taxon>
    </lineage>
</organism>
<feature type="domain" description="Csm6 HEPN" evidence="1">
    <location>
        <begin position="249"/>
        <end position="417"/>
    </location>
</feature>
<dbReference type="Pfam" id="PF09659">
    <property type="entry name" value="Cas_Csm6_HEPN"/>
    <property type="match status" value="1"/>
</dbReference>
<gene>
    <name evidence="3" type="primary">csm6</name>
    <name evidence="3" type="ORF">NQ032_07705</name>
</gene>
<dbReference type="NCBIfam" id="TIGR02672">
    <property type="entry name" value="cas_csm6"/>
    <property type="match status" value="1"/>
</dbReference>
<comment type="caution">
    <text evidence="3">The sequence shown here is derived from an EMBL/GenBank/DDBJ whole genome shotgun (WGS) entry which is preliminary data.</text>
</comment>
<dbReference type="Pfam" id="PF22208">
    <property type="entry name" value="Cas_Csm6_CARF"/>
    <property type="match status" value="1"/>
</dbReference>
<dbReference type="EMBL" id="JANILD010000003">
    <property type="protein sequence ID" value="MCQ9303487.1"/>
    <property type="molecule type" value="Genomic_DNA"/>
</dbReference>
<accession>A0AAW5LKC8</accession>
<dbReference type="Proteomes" id="UP001204068">
    <property type="component" value="Unassembled WGS sequence"/>
</dbReference>
<protein>
    <submittedName>
        <fullName evidence="3">Type III-A CRISPR-associated CARF protein Csm6</fullName>
    </submittedName>
</protein>
<reference evidence="3" key="1">
    <citation type="submission" date="2022-07" db="EMBL/GenBank/DDBJ databases">
        <title>Bacterial species isolated from the porcine tonsil microbiota.</title>
        <authorList>
            <person name="Oliveira I.M.F."/>
        </authorList>
    </citation>
    <scope>NUCLEOTIDE SEQUENCE</scope>
    <source>
        <strain evidence="3">8QC2O2</strain>
    </source>
</reference>
<evidence type="ECO:0000259" key="2">
    <source>
        <dbReference type="Pfam" id="PF22208"/>
    </source>
</evidence>
<dbReference type="InterPro" id="IPR053941">
    <property type="entry name" value="Csm6_HEPN"/>
</dbReference>
<dbReference type="InterPro" id="IPR053955">
    <property type="entry name" value="Csm6_CARF"/>
</dbReference>
<dbReference type="RefSeq" id="WP_196968722.1">
    <property type="nucleotide sequence ID" value="NZ_CP064868.1"/>
</dbReference>
<dbReference type="AlphaFoldDB" id="A0AAW5LKC8"/>